<accession>A0A9Q3E5T9</accession>
<sequence>MVGFFTNLEERHHSFLPAQAPISIEVYPPSIQYFSFKTSQGIKNTKFASRASSPNHHLSRRGMESLSNTGIKAQGKKIMLFGEMERFQSRPRKIHMGTN</sequence>
<gene>
    <name evidence="2" type="ORF">O181_055074</name>
</gene>
<keyword evidence="3" id="KW-1185">Reference proteome</keyword>
<evidence type="ECO:0000313" key="3">
    <source>
        <dbReference type="Proteomes" id="UP000765509"/>
    </source>
</evidence>
<name>A0A9Q3E5T9_9BASI</name>
<reference evidence="2" key="1">
    <citation type="submission" date="2021-03" db="EMBL/GenBank/DDBJ databases">
        <title>Draft genome sequence of rust myrtle Austropuccinia psidii MF-1, a brazilian biotype.</title>
        <authorList>
            <person name="Quecine M.C."/>
            <person name="Pachon D.M.R."/>
            <person name="Bonatelli M.L."/>
            <person name="Correr F.H."/>
            <person name="Franceschini L.M."/>
            <person name="Leite T.F."/>
            <person name="Margarido G.R.A."/>
            <person name="Almeida C.A."/>
            <person name="Ferrarezi J.A."/>
            <person name="Labate C.A."/>
        </authorList>
    </citation>
    <scope>NUCLEOTIDE SEQUENCE</scope>
    <source>
        <strain evidence="2">MF-1</strain>
    </source>
</reference>
<protein>
    <submittedName>
        <fullName evidence="2">Uncharacterized protein</fullName>
    </submittedName>
</protein>
<comment type="caution">
    <text evidence="2">The sequence shown here is derived from an EMBL/GenBank/DDBJ whole genome shotgun (WGS) entry which is preliminary data.</text>
</comment>
<organism evidence="2 3">
    <name type="scientific">Austropuccinia psidii MF-1</name>
    <dbReference type="NCBI Taxonomy" id="1389203"/>
    <lineage>
        <taxon>Eukaryota</taxon>
        <taxon>Fungi</taxon>
        <taxon>Dikarya</taxon>
        <taxon>Basidiomycota</taxon>
        <taxon>Pucciniomycotina</taxon>
        <taxon>Pucciniomycetes</taxon>
        <taxon>Pucciniales</taxon>
        <taxon>Sphaerophragmiaceae</taxon>
        <taxon>Austropuccinia</taxon>
    </lineage>
</organism>
<evidence type="ECO:0000313" key="2">
    <source>
        <dbReference type="EMBL" id="MBW0515359.1"/>
    </source>
</evidence>
<feature type="compositionally biased region" description="Polar residues" evidence="1">
    <location>
        <begin position="47"/>
        <end position="56"/>
    </location>
</feature>
<feature type="region of interest" description="Disordered" evidence="1">
    <location>
        <begin position="47"/>
        <end position="71"/>
    </location>
</feature>
<evidence type="ECO:0000256" key="1">
    <source>
        <dbReference type="SAM" id="MobiDB-lite"/>
    </source>
</evidence>
<dbReference type="AlphaFoldDB" id="A0A9Q3E5T9"/>
<dbReference type="EMBL" id="AVOT02024583">
    <property type="protein sequence ID" value="MBW0515359.1"/>
    <property type="molecule type" value="Genomic_DNA"/>
</dbReference>
<proteinExistence type="predicted"/>
<dbReference type="Proteomes" id="UP000765509">
    <property type="component" value="Unassembled WGS sequence"/>
</dbReference>